<organism evidence="1 2">
    <name type="scientific">Phlebia brevispora</name>
    <dbReference type="NCBI Taxonomy" id="194682"/>
    <lineage>
        <taxon>Eukaryota</taxon>
        <taxon>Fungi</taxon>
        <taxon>Dikarya</taxon>
        <taxon>Basidiomycota</taxon>
        <taxon>Agaricomycotina</taxon>
        <taxon>Agaricomycetes</taxon>
        <taxon>Polyporales</taxon>
        <taxon>Meruliaceae</taxon>
        <taxon>Phlebia</taxon>
    </lineage>
</organism>
<reference evidence="1" key="1">
    <citation type="submission" date="2022-07" db="EMBL/GenBank/DDBJ databases">
        <title>Genome Sequence of Phlebia brevispora.</title>
        <authorList>
            <person name="Buettner E."/>
        </authorList>
    </citation>
    <scope>NUCLEOTIDE SEQUENCE</scope>
    <source>
        <strain evidence="1">MPL23</strain>
    </source>
</reference>
<accession>A0ACC1T3U7</accession>
<evidence type="ECO:0000313" key="1">
    <source>
        <dbReference type="EMBL" id="KAJ3552350.1"/>
    </source>
</evidence>
<name>A0ACC1T3U7_9APHY</name>
<comment type="caution">
    <text evidence="1">The sequence shown here is derived from an EMBL/GenBank/DDBJ whole genome shotgun (WGS) entry which is preliminary data.</text>
</comment>
<dbReference type="Proteomes" id="UP001148662">
    <property type="component" value="Unassembled WGS sequence"/>
</dbReference>
<gene>
    <name evidence="1" type="ORF">NM688_g4192</name>
</gene>
<dbReference type="EMBL" id="JANHOG010000671">
    <property type="protein sequence ID" value="KAJ3552350.1"/>
    <property type="molecule type" value="Genomic_DNA"/>
</dbReference>
<keyword evidence="2" id="KW-1185">Reference proteome</keyword>
<proteinExistence type="predicted"/>
<sequence>MSPSLETPAQESNASVRTPTESKANGSPSVATTAEDKSFKESVNVADDGNLTDMVEDAERDEKQSSADKTQVWNMVLEAMTNYDEKMVGDWKDDLQNLLVFAGLFSGVVSSFALESYGWLQEDSGDTSARLLAQISQQLTSFAVTPNFLNSTAVPTPAEPFAPSRVAVVINTLWVLSLALALIAALFAIVVQQWLREYLAPARYMSVRERVRLRQLRYQSLLSWGVPQIVSILPILIQISLVLFLVGLLYLLETTNIVVFSPFTAFLGLSLLFYITTLVMPFLFRTCPYKSPLSFVLVCILTICYAIAFITGHEYWTARERELIPEEKSLDGAALTWVLPLLTNDELPLLQDCLPELNTEEKRQFVGTWVAQALNVSINPSRVRLAASTATFFTNHMLSKIDEHFAERFRGVLFSLLPTEWVTVANEKKHNYGPAILIMLRQIAKVQRQPGQEYIARYTKRLLKIRQSQGSLTSDDIQTLEGGIVRLPTASLFECSTHLGYEFDDVELADLFKWAEGILAIFIPTLDEIMASWVDCFELCFGSSATFLVALTQKPDRLSDPDMLLKCTKIMETLNGLVHSDARRIRSLAAKHADWCVDGVAYITAPALVAIARSIVVLSNSGYFSDTENHLAATLIQNLIEVFEGHPMFVEGLDVLRSMKGPNSTAGVLSSLPNLAQQICNMHEHFVGTILTDGSPGQCGVTGPDKKSSRRYSPILGTRADHTDQFVPYGEPLAGLAEIDFSARTSY</sequence>
<evidence type="ECO:0000313" key="2">
    <source>
        <dbReference type="Proteomes" id="UP001148662"/>
    </source>
</evidence>
<protein>
    <submittedName>
        <fullName evidence="1">Uncharacterized protein</fullName>
    </submittedName>
</protein>